<dbReference type="HOGENOM" id="CLU_2485691_0_0_1"/>
<reference evidence="2 3" key="1">
    <citation type="journal article" date="2007" name="Nature">
        <title>Evolution of genes and genomes on the Drosophila phylogeny.</title>
        <authorList>
            <consortium name="Drosophila 12 Genomes Consortium"/>
            <person name="Clark A.G."/>
            <person name="Eisen M.B."/>
            <person name="Smith D.R."/>
            <person name="Bergman C.M."/>
            <person name="Oliver B."/>
            <person name="Markow T.A."/>
            <person name="Kaufman T.C."/>
            <person name="Kellis M."/>
            <person name="Gelbart W."/>
            <person name="Iyer V.N."/>
            <person name="Pollard D.A."/>
            <person name="Sackton T.B."/>
            <person name="Larracuente A.M."/>
            <person name="Singh N.D."/>
            <person name="Abad J.P."/>
            <person name="Abt D.N."/>
            <person name="Adryan B."/>
            <person name="Aguade M."/>
            <person name="Akashi H."/>
            <person name="Anderson W.W."/>
            <person name="Aquadro C.F."/>
            <person name="Ardell D.H."/>
            <person name="Arguello R."/>
            <person name="Artieri C.G."/>
            <person name="Barbash D.A."/>
            <person name="Barker D."/>
            <person name="Barsanti P."/>
            <person name="Batterham P."/>
            <person name="Batzoglou S."/>
            <person name="Begun D."/>
            <person name="Bhutkar A."/>
            <person name="Blanco E."/>
            <person name="Bosak S.A."/>
            <person name="Bradley R.K."/>
            <person name="Brand A.D."/>
            <person name="Brent M.R."/>
            <person name="Brooks A.N."/>
            <person name="Brown R.H."/>
            <person name="Butlin R.K."/>
            <person name="Caggese C."/>
            <person name="Calvi B.R."/>
            <person name="Bernardo de Carvalho A."/>
            <person name="Caspi A."/>
            <person name="Castrezana S."/>
            <person name="Celniker S.E."/>
            <person name="Chang J.L."/>
            <person name="Chapple C."/>
            <person name="Chatterji S."/>
            <person name="Chinwalla A."/>
            <person name="Civetta A."/>
            <person name="Clifton S.W."/>
            <person name="Comeron J.M."/>
            <person name="Costello J.C."/>
            <person name="Coyne J.A."/>
            <person name="Daub J."/>
            <person name="David R.G."/>
            <person name="Delcher A.L."/>
            <person name="Delehaunty K."/>
            <person name="Do C.B."/>
            <person name="Ebling H."/>
            <person name="Edwards K."/>
            <person name="Eickbush T."/>
            <person name="Evans J.D."/>
            <person name="Filipski A."/>
            <person name="Findeiss S."/>
            <person name="Freyhult E."/>
            <person name="Fulton L."/>
            <person name="Fulton R."/>
            <person name="Garcia A.C."/>
            <person name="Gardiner A."/>
            <person name="Garfield D.A."/>
            <person name="Garvin B.E."/>
            <person name="Gibson G."/>
            <person name="Gilbert D."/>
            <person name="Gnerre S."/>
            <person name="Godfrey J."/>
            <person name="Good R."/>
            <person name="Gotea V."/>
            <person name="Gravely B."/>
            <person name="Greenberg A.J."/>
            <person name="Griffiths-Jones S."/>
            <person name="Gross S."/>
            <person name="Guigo R."/>
            <person name="Gustafson E.A."/>
            <person name="Haerty W."/>
            <person name="Hahn M.W."/>
            <person name="Halligan D.L."/>
            <person name="Halpern A.L."/>
            <person name="Halter G.M."/>
            <person name="Han M.V."/>
            <person name="Heger A."/>
            <person name="Hillier L."/>
            <person name="Hinrichs A.S."/>
            <person name="Holmes I."/>
            <person name="Hoskins R.A."/>
            <person name="Hubisz M.J."/>
            <person name="Hultmark D."/>
            <person name="Huntley M.A."/>
            <person name="Jaffe D.B."/>
            <person name="Jagadeeshan S."/>
            <person name="Jeck W.R."/>
            <person name="Johnson J."/>
            <person name="Jones C.D."/>
            <person name="Jordan W.C."/>
            <person name="Karpen G.H."/>
            <person name="Kataoka E."/>
            <person name="Keightley P.D."/>
            <person name="Kheradpour P."/>
            <person name="Kirkness E.F."/>
            <person name="Koerich L.B."/>
            <person name="Kristiansen K."/>
            <person name="Kudrna D."/>
            <person name="Kulathinal R.J."/>
            <person name="Kumar S."/>
            <person name="Kwok R."/>
            <person name="Lander E."/>
            <person name="Langley C.H."/>
            <person name="Lapoint R."/>
            <person name="Lazzaro B.P."/>
            <person name="Lee S.J."/>
            <person name="Levesque L."/>
            <person name="Li R."/>
            <person name="Lin C.F."/>
            <person name="Lin M.F."/>
            <person name="Lindblad-Toh K."/>
            <person name="Llopart A."/>
            <person name="Long M."/>
            <person name="Low L."/>
            <person name="Lozovsky E."/>
            <person name="Lu J."/>
            <person name="Luo M."/>
            <person name="Machado C.A."/>
            <person name="Makalowski W."/>
            <person name="Marzo M."/>
            <person name="Matsuda M."/>
            <person name="Matzkin L."/>
            <person name="McAllister B."/>
            <person name="McBride C.S."/>
            <person name="McKernan B."/>
            <person name="McKernan K."/>
            <person name="Mendez-Lago M."/>
            <person name="Minx P."/>
            <person name="Mollenhauer M.U."/>
            <person name="Montooth K."/>
            <person name="Mount S.M."/>
            <person name="Mu X."/>
            <person name="Myers E."/>
            <person name="Negre B."/>
            <person name="Newfeld S."/>
            <person name="Nielsen R."/>
            <person name="Noor M.A."/>
            <person name="O'Grady P."/>
            <person name="Pachter L."/>
            <person name="Papaceit M."/>
            <person name="Parisi M.J."/>
            <person name="Parisi M."/>
            <person name="Parts L."/>
            <person name="Pedersen J.S."/>
            <person name="Pesole G."/>
            <person name="Phillippy A.M."/>
            <person name="Ponting C.P."/>
            <person name="Pop M."/>
            <person name="Porcelli D."/>
            <person name="Powell J.R."/>
            <person name="Prohaska S."/>
            <person name="Pruitt K."/>
            <person name="Puig M."/>
            <person name="Quesneville H."/>
            <person name="Ram K.R."/>
            <person name="Rand D."/>
            <person name="Rasmussen M.D."/>
            <person name="Reed L.K."/>
            <person name="Reenan R."/>
            <person name="Reily A."/>
            <person name="Remington K.A."/>
            <person name="Rieger T.T."/>
            <person name="Ritchie M.G."/>
            <person name="Robin C."/>
            <person name="Rogers Y.H."/>
            <person name="Rohde C."/>
            <person name="Rozas J."/>
            <person name="Rubenfield M.J."/>
            <person name="Ruiz A."/>
            <person name="Russo S."/>
            <person name="Salzberg S.L."/>
            <person name="Sanchez-Gracia A."/>
            <person name="Saranga D.J."/>
            <person name="Sato H."/>
            <person name="Schaeffer S.W."/>
            <person name="Schatz M.C."/>
            <person name="Schlenke T."/>
            <person name="Schwartz R."/>
            <person name="Segarra C."/>
            <person name="Singh R.S."/>
            <person name="Sirot L."/>
            <person name="Sirota M."/>
            <person name="Sisneros N.B."/>
            <person name="Smith C.D."/>
            <person name="Smith T.F."/>
            <person name="Spieth J."/>
            <person name="Stage D.E."/>
            <person name="Stark A."/>
            <person name="Stephan W."/>
            <person name="Strausberg R.L."/>
            <person name="Strempel S."/>
            <person name="Sturgill D."/>
            <person name="Sutton G."/>
            <person name="Sutton G.G."/>
            <person name="Tao W."/>
            <person name="Teichmann S."/>
            <person name="Tobari Y.N."/>
            <person name="Tomimura Y."/>
            <person name="Tsolas J.M."/>
            <person name="Valente V.L."/>
            <person name="Venter E."/>
            <person name="Venter J.C."/>
            <person name="Vicario S."/>
            <person name="Vieira F.G."/>
            <person name="Vilella A.J."/>
            <person name="Villasante A."/>
            <person name="Walenz B."/>
            <person name="Wang J."/>
            <person name="Wasserman M."/>
            <person name="Watts T."/>
            <person name="Wilson D."/>
            <person name="Wilson R.K."/>
            <person name="Wing R.A."/>
            <person name="Wolfner M.F."/>
            <person name="Wong A."/>
            <person name="Wong G.K."/>
            <person name="Wu C.I."/>
            <person name="Wu G."/>
            <person name="Yamamoto D."/>
            <person name="Yang H.P."/>
            <person name="Yang S.P."/>
            <person name="Yorke J.A."/>
            <person name="Yoshida K."/>
            <person name="Zdobnov E."/>
            <person name="Zhang P."/>
            <person name="Zhang Y."/>
            <person name="Zimin A.V."/>
            <person name="Baldwin J."/>
            <person name="Abdouelleil A."/>
            <person name="Abdulkadir J."/>
            <person name="Abebe A."/>
            <person name="Abera B."/>
            <person name="Abreu J."/>
            <person name="Acer S.C."/>
            <person name="Aftuck L."/>
            <person name="Alexander A."/>
            <person name="An P."/>
            <person name="Anderson E."/>
            <person name="Anderson S."/>
            <person name="Arachi H."/>
            <person name="Azer M."/>
            <person name="Bachantsang P."/>
            <person name="Barry A."/>
            <person name="Bayul T."/>
            <person name="Berlin A."/>
            <person name="Bessette D."/>
            <person name="Bloom T."/>
            <person name="Blye J."/>
            <person name="Boguslavskiy L."/>
            <person name="Bonnet C."/>
            <person name="Boukhgalter B."/>
            <person name="Bourzgui I."/>
            <person name="Brown A."/>
            <person name="Cahill P."/>
            <person name="Channer S."/>
            <person name="Cheshatsang Y."/>
            <person name="Chuda L."/>
            <person name="Citroen M."/>
            <person name="Collymore A."/>
            <person name="Cooke P."/>
            <person name="Costello M."/>
            <person name="D'Aco K."/>
            <person name="Daza R."/>
            <person name="De Haan G."/>
            <person name="DeGray S."/>
            <person name="DeMaso C."/>
            <person name="Dhargay N."/>
            <person name="Dooley K."/>
            <person name="Dooley E."/>
            <person name="Doricent M."/>
            <person name="Dorje P."/>
            <person name="Dorjee K."/>
            <person name="Dupes A."/>
            <person name="Elong R."/>
            <person name="Falk J."/>
            <person name="Farina A."/>
            <person name="Faro S."/>
            <person name="Ferguson D."/>
            <person name="Fisher S."/>
            <person name="Foley C.D."/>
            <person name="Franke A."/>
            <person name="Friedrich D."/>
            <person name="Gadbois L."/>
            <person name="Gearin G."/>
            <person name="Gearin C.R."/>
            <person name="Giannoukos G."/>
            <person name="Goode T."/>
            <person name="Graham J."/>
            <person name="Grandbois E."/>
            <person name="Grewal S."/>
            <person name="Gyaltsen K."/>
            <person name="Hafez N."/>
            <person name="Hagos B."/>
            <person name="Hall J."/>
            <person name="Henson C."/>
            <person name="Hollinger A."/>
            <person name="Honan T."/>
            <person name="Huard M.D."/>
            <person name="Hughes L."/>
            <person name="Hurhula B."/>
            <person name="Husby M.E."/>
            <person name="Kamat A."/>
            <person name="Kanga B."/>
            <person name="Kashin S."/>
            <person name="Khazanovich D."/>
            <person name="Kisner P."/>
            <person name="Lance K."/>
            <person name="Lara M."/>
            <person name="Lee W."/>
            <person name="Lennon N."/>
            <person name="Letendre F."/>
            <person name="LeVine R."/>
            <person name="Lipovsky A."/>
            <person name="Liu X."/>
            <person name="Liu J."/>
            <person name="Liu S."/>
            <person name="Lokyitsang T."/>
            <person name="Lokyitsang Y."/>
            <person name="Lubonja R."/>
            <person name="Lui A."/>
            <person name="MacDonald P."/>
            <person name="Magnisalis V."/>
            <person name="Maru K."/>
            <person name="Matthews C."/>
            <person name="McCusker W."/>
            <person name="McDonough S."/>
            <person name="Mehta T."/>
            <person name="Meldrim J."/>
            <person name="Meneus L."/>
            <person name="Mihai O."/>
            <person name="Mihalev A."/>
            <person name="Mihova T."/>
            <person name="Mittelman R."/>
            <person name="Mlenga V."/>
            <person name="Montmayeur A."/>
            <person name="Mulrain L."/>
            <person name="Navidi A."/>
            <person name="Naylor J."/>
            <person name="Negash T."/>
            <person name="Nguyen T."/>
            <person name="Nguyen N."/>
            <person name="Nicol R."/>
            <person name="Norbu C."/>
            <person name="Norbu N."/>
            <person name="Novod N."/>
            <person name="O'Neill B."/>
            <person name="Osman S."/>
            <person name="Markiewicz E."/>
            <person name="Oyono O.L."/>
            <person name="Patti C."/>
            <person name="Phunkhang P."/>
            <person name="Pierre F."/>
            <person name="Priest M."/>
            <person name="Raghuraman S."/>
            <person name="Rege F."/>
            <person name="Reyes R."/>
            <person name="Rise C."/>
            <person name="Rogov P."/>
            <person name="Ross K."/>
            <person name="Ryan E."/>
            <person name="Settipalli S."/>
            <person name="Shea T."/>
            <person name="Sherpa N."/>
            <person name="Shi L."/>
            <person name="Shih D."/>
            <person name="Sparrow T."/>
            <person name="Spaulding J."/>
            <person name="Stalker J."/>
            <person name="Stange-Thomann N."/>
            <person name="Stavropoulos S."/>
            <person name="Stone C."/>
            <person name="Strader C."/>
            <person name="Tesfaye S."/>
            <person name="Thomson T."/>
            <person name="Thoulutsang Y."/>
            <person name="Thoulutsang D."/>
            <person name="Topham K."/>
            <person name="Topping I."/>
            <person name="Tsamla T."/>
            <person name="Vassiliev H."/>
            <person name="Vo A."/>
            <person name="Wangchuk T."/>
            <person name="Wangdi T."/>
            <person name="Weiand M."/>
            <person name="Wilkinson J."/>
            <person name="Wilson A."/>
            <person name="Yadav S."/>
            <person name="Young G."/>
            <person name="Yu Q."/>
            <person name="Zembek L."/>
            <person name="Zhong D."/>
            <person name="Zimmer A."/>
            <person name="Zwirko Z."/>
            <person name="Jaffe D.B."/>
            <person name="Alvarez P."/>
            <person name="Brockman W."/>
            <person name="Butler J."/>
            <person name="Chin C."/>
            <person name="Gnerre S."/>
            <person name="Grabherr M."/>
            <person name="Kleber M."/>
            <person name="Mauceli E."/>
            <person name="MacCallum I."/>
        </authorList>
    </citation>
    <scope>NUCLEOTIDE SEQUENCE [LARGE SCALE GENOMIC DNA]</scope>
    <source>
        <strain evidence="3">MSH-3 / Tucson 14011-0111.49</strain>
    </source>
</reference>
<accession>B4GCZ5</accession>
<organism evidence="3">
    <name type="scientific">Drosophila persimilis</name>
    <name type="common">Fruit fly</name>
    <dbReference type="NCBI Taxonomy" id="7234"/>
    <lineage>
        <taxon>Eukaryota</taxon>
        <taxon>Metazoa</taxon>
        <taxon>Ecdysozoa</taxon>
        <taxon>Arthropoda</taxon>
        <taxon>Hexapoda</taxon>
        <taxon>Insecta</taxon>
        <taxon>Pterygota</taxon>
        <taxon>Neoptera</taxon>
        <taxon>Endopterygota</taxon>
        <taxon>Diptera</taxon>
        <taxon>Brachycera</taxon>
        <taxon>Muscomorpha</taxon>
        <taxon>Ephydroidea</taxon>
        <taxon>Drosophilidae</taxon>
        <taxon>Drosophila</taxon>
        <taxon>Sophophora</taxon>
    </lineage>
</organism>
<dbReference type="EMBL" id="CH479181">
    <property type="protein sequence ID" value="EDW31533.1"/>
    <property type="molecule type" value="Genomic_DNA"/>
</dbReference>
<evidence type="ECO:0000313" key="2">
    <source>
        <dbReference type="EMBL" id="EDW31533.1"/>
    </source>
</evidence>
<dbReference type="AlphaFoldDB" id="B4GCZ5"/>
<name>B4GCZ5_DROPE</name>
<protein>
    <submittedName>
        <fullName evidence="2">GL10913</fullName>
    </submittedName>
</protein>
<dbReference type="Proteomes" id="UP000008744">
    <property type="component" value="Unassembled WGS sequence"/>
</dbReference>
<gene>
    <name evidence="2" type="primary">Dper\GL10913</name>
    <name evidence="2" type="ORF">Dper_GL10913</name>
</gene>
<evidence type="ECO:0000256" key="1">
    <source>
        <dbReference type="SAM" id="SignalP"/>
    </source>
</evidence>
<keyword evidence="3" id="KW-1185">Reference proteome</keyword>
<feature type="chain" id="PRO_5002806732" evidence="1">
    <location>
        <begin position="17"/>
        <end position="87"/>
    </location>
</feature>
<evidence type="ECO:0000313" key="3">
    <source>
        <dbReference type="Proteomes" id="UP000008744"/>
    </source>
</evidence>
<sequence length="87" mass="9994">MQLMAYLFILVRKCLAQLMDRNIVQNEMMQLIGFSLRDERYVDTVDVILTDIQGRVMFRSMGYLDFYASCGPQLYGGEPNDPGSCNL</sequence>
<feature type="signal peptide" evidence="1">
    <location>
        <begin position="1"/>
        <end position="16"/>
    </location>
</feature>
<proteinExistence type="predicted"/>
<keyword evidence="1" id="KW-0732">Signal</keyword>